<keyword evidence="2" id="KW-1185">Reference proteome</keyword>
<protein>
    <submittedName>
        <fullName evidence="1">Uncharacterized protein</fullName>
    </submittedName>
</protein>
<gene>
    <name evidence="1" type="ORF">HaLaN_28467</name>
</gene>
<reference evidence="1 2" key="1">
    <citation type="submission" date="2020-02" db="EMBL/GenBank/DDBJ databases">
        <title>Draft genome sequence of Haematococcus lacustris strain NIES-144.</title>
        <authorList>
            <person name="Morimoto D."/>
            <person name="Nakagawa S."/>
            <person name="Yoshida T."/>
            <person name="Sawayama S."/>
        </authorList>
    </citation>
    <scope>NUCLEOTIDE SEQUENCE [LARGE SCALE GENOMIC DNA]</scope>
    <source>
        <strain evidence="1 2">NIES-144</strain>
    </source>
</reference>
<name>A0A6A0AAV4_HAELA</name>
<evidence type="ECO:0000313" key="1">
    <source>
        <dbReference type="EMBL" id="GFH29752.1"/>
    </source>
</evidence>
<sequence>MAALLTCLAFGDCQGNVFGGPAVISGAWDRHLQLLPRCHDSKAALQALRYCIEGQPGVDLHLRGRWWLMILALSPLPRTPLSHEPRRAQDLPHLVLIAHVG</sequence>
<comment type="caution">
    <text evidence="1">The sequence shown here is derived from an EMBL/GenBank/DDBJ whole genome shotgun (WGS) entry which is preliminary data.</text>
</comment>
<organism evidence="1 2">
    <name type="scientific">Haematococcus lacustris</name>
    <name type="common">Green alga</name>
    <name type="synonym">Haematococcus pluvialis</name>
    <dbReference type="NCBI Taxonomy" id="44745"/>
    <lineage>
        <taxon>Eukaryota</taxon>
        <taxon>Viridiplantae</taxon>
        <taxon>Chlorophyta</taxon>
        <taxon>core chlorophytes</taxon>
        <taxon>Chlorophyceae</taxon>
        <taxon>CS clade</taxon>
        <taxon>Chlamydomonadales</taxon>
        <taxon>Haematococcaceae</taxon>
        <taxon>Haematococcus</taxon>
    </lineage>
</organism>
<proteinExistence type="predicted"/>
<accession>A0A6A0AAV4</accession>
<dbReference type="EMBL" id="BLLF01004508">
    <property type="protein sequence ID" value="GFH29752.1"/>
    <property type="molecule type" value="Genomic_DNA"/>
</dbReference>
<evidence type="ECO:0000313" key="2">
    <source>
        <dbReference type="Proteomes" id="UP000485058"/>
    </source>
</evidence>
<dbReference type="AlphaFoldDB" id="A0A6A0AAV4"/>
<dbReference type="Proteomes" id="UP000485058">
    <property type="component" value="Unassembled WGS sequence"/>
</dbReference>